<comment type="caution">
    <text evidence="4">The sequence shown here is derived from an EMBL/GenBank/DDBJ whole genome shotgun (WGS) entry which is preliminary data.</text>
</comment>
<comment type="similarity">
    <text evidence="1">Belongs to the mTERF family.</text>
</comment>
<organism evidence="4 5">
    <name type="scientific">Hibiscus sabdariffa</name>
    <name type="common">roselle</name>
    <dbReference type="NCBI Taxonomy" id="183260"/>
    <lineage>
        <taxon>Eukaryota</taxon>
        <taxon>Viridiplantae</taxon>
        <taxon>Streptophyta</taxon>
        <taxon>Embryophyta</taxon>
        <taxon>Tracheophyta</taxon>
        <taxon>Spermatophyta</taxon>
        <taxon>Magnoliopsida</taxon>
        <taxon>eudicotyledons</taxon>
        <taxon>Gunneridae</taxon>
        <taxon>Pentapetalae</taxon>
        <taxon>rosids</taxon>
        <taxon>malvids</taxon>
        <taxon>Malvales</taxon>
        <taxon>Malvaceae</taxon>
        <taxon>Malvoideae</taxon>
        <taxon>Hibiscus</taxon>
    </lineage>
</organism>
<gene>
    <name evidence="4" type="ORF">V6N12_028040</name>
</gene>
<dbReference type="EMBL" id="JBBPBM010000008">
    <property type="protein sequence ID" value="KAK8571976.1"/>
    <property type="molecule type" value="Genomic_DNA"/>
</dbReference>
<evidence type="ECO:0000256" key="3">
    <source>
        <dbReference type="ARBA" id="ARBA00022946"/>
    </source>
</evidence>
<evidence type="ECO:0000313" key="5">
    <source>
        <dbReference type="Proteomes" id="UP001472677"/>
    </source>
</evidence>
<dbReference type="InterPro" id="IPR003690">
    <property type="entry name" value="MTERF"/>
</dbReference>
<dbReference type="Gene3D" id="1.25.70.10">
    <property type="entry name" value="Transcription termination factor 3, mitochondrial"/>
    <property type="match status" value="1"/>
</dbReference>
<dbReference type="InterPro" id="IPR038538">
    <property type="entry name" value="MTERF_sf"/>
</dbReference>
<evidence type="ECO:0000256" key="1">
    <source>
        <dbReference type="ARBA" id="ARBA00007692"/>
    </source>
</evidence>
<keyword evidence="2" id="KW-0804">Transcription</keyword>
<dbReference type="Pfam" id="PF02536">
    <property type="entry name" value="mTERF"/>
    <property type="match status" value="2"/>
</dbReference>
<dbReference type="SMART" id="SM00733">
    <property type="entry name" value="Mterf"/>
    <property type="match status" value="5"/>
</dbReference>
<dbReference type="PANTHER" id="PTHR13068">
    <property type="entry name" value="CGI-12 PROTEIN-RELATED"/>
    <property type="match status" value="1"/>
</dbReference>
<keyword evidence="2" id="KW-0805">Transcription regulation</keyword>
<evidence type="ECO:0000256" key="2">
    <source>
        <dbReference type="ARBA" id="ARBA00022472"/>
    </source>
</evidence>
<proteinExistence type="inferred from homology"/>
<keyword evidence="3" id="KW-0809">Transit peptide</keyword>
<protein>
    <submittedName>
        <fullName evidence="4">Uncharacterized protein</fullName>
    </submittedName>
</protein>
<dbReference type="Proteomes" id="UP001472677">
    <property type="component" value="Unassembled WGS sequence"/>
</dbReference>
<keyword evidence="2" id="KW-0806">Transcription termination</keyword>
<dbReference type="PANTHER" id="PTHR13068:SF166">
    <property type="entry name" value="TRANSCRIPTION TERMINATION FACTOR MTERF15, MITOCHONDRIAL-LIKE"/>
    <property type="match status" value="1"/>
</dbReference>
<sequence>MFNPRSSKNITSFLNLFRIVTNNPFSDNPSLFFTVRFISKPPSDQSIHLTVSYLKNKLGFSPESALKLSKYVNFKTPENPDSVLAFFDQHGFSKAQIRQIIKTRPNLLCSNVQKSLLPKIHFFQSKGIPDPEISKLFFYNPRLFARSLKKRVIPCFDRLSGLLRSELKAVVAIRRNPYLMVCDLDVYMLPNIKTLIDNGVPDSNIVSMFNYHPGSFVMLPDRFKDVVKEVKELGFDPLLFKFVHAVIMFRKVSKPAMESKFDVFKKWGLSEEEIWEAFRKHPGVLEASKEKIAAIMDFLVNEMGFQTSTIAFQPTIFTRSLEKRIAPRGLFALDLLSKGLIKDLRLTTIFGTSEKAFIRKFINQYKDKAPELLKLYEEKLQFAVSGKYKIEPVRNSHKFEPVRGKISSNQGSCRI</sequence>
<accession>A0ABR2F4R4</accession>
<name>A0ABR2F4R4_9ROSI</name>
<keyword evidence="5" id="KW-1185">Reference proteome</keyword>
<evidence type="ECO:0000313" key="4">
    <source>
        <dbReference type="EMBL" id="KAK8571976.1"/>
    </source>
</evidence>
<reference evidence="4 5" key="1">
    <citation type="journal article" date="2024" name="G3 (Bethesda)">
        <title>Genome assembly of Hibiscus sabdariffa L. provides insights into metabolisms of medicinal natural products.</title>
        <authorList>
            <person name="Kim T."/>
        </authorList>
    </citation>
    <scope>NUCLEOTIDE SEQUENCE [LARGE SCALE GENOMIC DNA]</scope>
    <source>
        <strain evidence="4">TK-2024</strain>
        <tissue evidence="4">Old leaves</tissue>
    </source>
</reference>